<dbReference type="RefSeq" id="WP_171202130.1">
    <property type="nucleotide sequence ID" value="NZ_BAAANP010000002.1"/>
</dbReference>
<feature type="active site" description="Charge relay system" evidence="5 6">
    <location>
        <position position="199"/>
    </location>
</feature>
<keyword evidence="3 6" id="KW-0378">Hydrolase</keyword>
<dbReference type="PROSITE" id="PS51318">
    <property type="entry name" value="TAT"/>
    <property type="match status" value="1"/>
</dbReference>
<keyword evidence="12" id="KW-1185">Reference proteome</keyword>
<dbReference type="InterPro" id="IPR023828">
    <property type="entry name" value="Peptidase_S8_Ser-AS"/>
</dbReference>
<dbReference type="PROSITE" id="PS00137">
    <property type="entry name" value="SUBTILASE_HIS"/>
    <property type="match status" value="1"/>
</dbReference>
<evidence type="ECO:0000313" key="12">
    <source>
        <dbReference type="Proteomes" id="UP000555552"/>
    </source>
</evidence>
<evidence type="ECO:0000256" key="9">
    <source>
        <dbReference type="SAM" id="SignalP"/>
    </source>
</evidence>
<feature type="region of interest" description="Disordered" evidence="8">
    <location>
        <begin position="351"/>
        <end position="370"/>
    </location>
</feature>
<evidence type="ECO:0000256" key="4">
    <source>
        <dbReference type="ARBA" id="ARBA00022825"/>
    </source>
</evidence>
<dbReference type="EMBL" id="JABEMA010000030">
    <property type="protein sequence ID" value="NNH22278.1"/>
    <property type="molecule type" value="Genomic_DNA"/>
</dbReference>
<dbReference type="InterPro" id="IPR050131">
    <property type="entry name" value="Peptidase_S8_subtilisin-like"/>
</dbReference>
<dbReference type="InterPro" id="IPR006311">
    <property type="entry name" value="TAT_signal"/>
</dbReference>
<evidence type="ECO:0000256" key="7">
    <source>
        <dbReference type="RuleBase" id="RU003355"/>
    </source>
</evidence>
<reference evidence="11 12" key="1">
    <citation type="submission" date="2020-05" db="EMBL/GenBank/DDBJ databases">
        <title>MicrobeNet Type strains.</title>
        <authorList>
            <person name="Nicholson A.C."/>
        </authorList>
    </citation>
    <scope>NUCLEOTIDE SEQUENCE [LARGE SCALE GENOMIC DNA]</scope>
    <source>
        <strain evidence="11 12">JCM 14547</strain>
    </source>
</reference>
<organism evidence="11 12">
    <name type="scientific">Pseudokineococcus marinus</name>
    <dbReference type="NCBI Taxonomy" id="351215"/>
    <lineage>
        <taxon>Bacteria</taxon>
        <taxon>Bacillati</taxon>
        <taxon>Actinomycetota</taxon>
        <taxon>Actinomycetes</taxon>
        <taxon>Kineosporiales</taxon>
        <taxon>Kineosporiaceae</taxon>
        <taxon>Pseudokineococcus</taxon>
    </lineage>
</organism>
<evidence type="ECO:0000256" key="1">
    <source>
        <dbReference type="ARBA" id="ARBA00011073"/>
    </source>
</evidence>
<evidence type="ECO:0000256" key="2">
    <source>
        <dbReference type="ARBA" id="ARBA00022670"/>
    </source>
</evidence>
<dbReference type="PRINTS" id="PR00723">
    <property type="entry name" value="SUBTILISIN"/>
</dbReference>
<gene>
    <name evidence="11" type="ORF">HLB09_04090</name>
</gene>
<dbReference type="GO" id="GO:0006508">
    <property type="term" value="P:proteolysis"/>
    <property type="evidence" value="ECO:0007669"/>
    <property type="project" value="UniProtKB-KW"/>
</dbReference>
<evidence type="ECO:0000259" key="10">
    <source>
        <dbReference type="Pfam" id="PF00082"/>
    </source>
</evidence>
<dbReference type="GO" id="GO:0004252">
    <property type="term" value="F:serine-type endopeptidase activity"/>
    <property type="evidence" value="ECO:0007669"/>
    <property type="project" value="UniProtKB-UniRule"/>
</dbReference>
<feature type="chain" id="PRO_5032328970" evidence="9">
    <location>
        <begin position="36"/>
        <end position="510"/>
    </location>
</feature>
<proteinExistence type="inferred from homology"/>
<keyword evidence="9" id="KW-0732">Signal</keyword>
<keyword evidence="2 6" id="KW-0645">Protease</keyword>
<dbReference type="PROSITE" id="PS51892">
    <property type="entry name" value="SUBTILASE"/>
    <property type="match status" value="1"/>
</dbReference>
<evidence type="ECO:0000256" key="6">
    <source>
        <dbReference type="PROSITE-ProRule" id="PRU01240"/>
    </source>
</evidence>
<dbReference type="InterPro" id="IPR000209">
    <property type="entry name" value="Peptidase_S8/S53_dom"/>
</dbReference>
<evidence type="ECO:0000256" key="8">
    <source>
        <dbReference type="SAM" id="MobiDB-lite"/>
    </source>
</evidence>
<feature type="domain" description="Peptidase S8/S53" evidence="10">
    <location>
        <begin position="192"/>
        <end position="474"/>
    </location>
</feature>
<dbReference type="PROSITE" id="PS00136">
    <property type="entry name" value="SUBTILASE_ASP"/>
    <property type="match status" value="1"/>
</dbReference>
<dbReference type="InterPro" id="IPR023827">
    <property type="entry name" value="Peptidase_S8_Asp-AS"/>
</dbReference>
<dbReference type="Gene3D" id="3.40.50.200">
    <property type="entry name" value="Peptidase S8/S53 domain"/>
    <property type="match status" value="1"/>
</dbReference>
<evidence type="ECO:0000256" key="5">
    <source>
        <dbReference type="PIRSR" id="PIRSR615500-1"/>
    </source>
</evidence>
<comment type="similarity">
    <text evidence="1 6 7">Belongs to the peptidase S8 family.</text>
</comment>
<feature type="signal peptide" evidence="9">
    <location>
        <begin position="1"/>
        <end position="35"/>
    </location>
</feature>
<dbReference type="PANTHER" id="PTHR43806:SF11">
    <property type="entry name" value="CEREVISIN-RELATED"/>
    <property type="match status" value="1"/>
</dbReference>
<feature type="compositionally biased region" description="Polar residues" evidence="8">
    <location>
        <begin position="354"/>
        <end position="363"/>
    </location>
</feature>
<evidence type="ECO:0000256" key="3">
    <source>
        <dbReference type="ARBA" id="ARBA00022801"/>
    </source>
</evidence>
<dbReference type="PROSITE" id="PS00138">
    <property type="entry name" value="SUBTILASE_SER"/>
    <property type="match status" value="1"/>
</dbReference>
<protein>
    <submittedName>
        <fullName evidence="11">S8 family serine peptidase</fullName>
    </submittedName>
</protein>
<dbReference type="SUPFAM" id="SSF52743">
    <property type="entry name" value="Subtilisin-like"/>
    <property type="match status" value="1"/>
</dbReference>
<dbReference type="InterPro" id="IPR015500">
    <property type="entry name" value="Peptidase_S8_subtilisin-rel"/>
</dbReference>
<keyword evidence="4 6" id="KW-0720">Serine protease</keyword>
<dbReference type="InterPro" id="IPR022398">
    <property type="entry name" value="Peptidase_S8_His-AS"/>
</dbReference>
<dbReference type="Pfam" id="PF00082">
    <property type="entry name" value="Peptidase_S8"/>
    <property type="match status" value="1"/>
</dbReference>
<comment type="caution">
    <text evidence="11">The sequence shown here is derived from an EMBL/GenBank/DDBJ whole genome shotgun (WGS) entry which is preliminary data.</text>
</comment>
<dbReference type="InterPro" id="IPR036852">
    <property type="entry name" value="Peptidase_S8/S53_dom_sf"/>
</dbReference>
<accession>A0A849BXM4</accession>
<dbReference type="AlphaFoldDB" id="A0A849BXM4"/>
<sequence>MTHAHRRARRTAAAALALALTGAATATAVAGPASAAPPITRPAPGQGVMSYVVNTDATPAAVARVRVAVARAGGSTVVDYPEIGVVVARSADADFRDDVLAGHFSSLVDSVGPTRTVPVLEGVPGRWRGPGRGPQRPEMRELLTGGASAPGGAAALGVVDATAVDEPVEAVQWDMAAIGADRANAIEPGSPDVVVGVLDDGIDDSHPDLAGQVDRSLSGDCTGGGRFDGSEGAYLPFPGGYHGTHVAGTIGAKRDGQGVVGVAPGVTLAAVKVVSAEGFIYPESAICGFMHAAEEGFDVTNNSYYVDPWEFWCDDEVSQAAAREAVTRAVAYAESQGVVSAAAAGNSAYDLADKTTSSSSPNDGSGAIADRDVRGCVDMPTELPGVVTVSATQQDGARSTFSNYGEGVIDVAAPGTRVISTIPQSILPSGYAALSGTSMASPHVAGVLALLKTTHPDATPAELRALLEEQATDVPCPATPYAGQPCTGSPEDNGYFGEGLVDALAAVTVG</sequence>
<dbReference type="Proteomes" id="UP000555552">
    <property type="component" value="Unassembled WGS sequence"/>
</dbReference>
<name>A0A849BXM4_9ACTN</name>
<evidence type="ECO:0000313" key="11">
    <source>
        <dbReference type="EMBL" id="NNH22278.1"/>
    </source>
</evidence>
<feature type="active site" description="Charge relay system" evidence="5 6">
    <location>
        <position position="438"/>
    </location>
</feature>
<dbReference type="PANTHER" id="PTHR43806">
    <property type="entry name" value="PEPTIDASE S8"/>
    <property type="match status" value="1"/>
</dbReference>
<feature type="active site" description="Charge relay system" evidence="5 6">
    <location>
        <position position="242"/>
    </location>
</feature>